<keyword evidence="3" id="KW-1185">Reference proteome</keyword>
<evidence type="ECO:0000256" key="1">
    <source>
        <dbReference type="SAM" id="MobiDB-lite"/>
    </source>
</evidence>
<dbReference type="Proteomes" id="UP001633002">
    <property type="component" value="Unassembled WGS sequence"/>
</dbReference>
<protein>
    <submittedName>
        <fullName evidence="2">Uncharacterized protein</fullName>
    </submittedName>
</protein>
<evidence type="ECO:0000313" key="3">
    <source>
        <dbReference type="Proteomes" id="UP001633002"/>
    </source>
</evidence>
<comment type="caution">
    <text evidence="2">The sequence shown here is derived from an EMBL/GenBank/DDBJ whole genome shotgun (WGS) entry which is preliminary data.</text>
</comment>
<organism evidence="2 3">
    <name type="scientific">Riccia sorocarpa</name>
    <dbReference type="NCBI Taxonomy" id="122646"/>
    <lineage>
        <taxon>Eukaryota</taxon>
        <taxon>Viridiplantae</taxon>
        <taxon>Streptophyta</taxon>
        <taxon>Embryophyta</taxon>
        <taxon>Marchantiophyta</taxon>
        <taxon>Marchantiopsida</taxon>
        <taxon>Marchantiidae</taxon>
        <taxon>Marchantiales</taxon>
        <taxon>Ricciaceae</taxon>
        <taxon>Riccia</taxon>
    </lineage>
</organism>
<reference evidence="2 3" key="1">
    <citation type="submission" date="2024-09" db="EMBL/GenBank/DDBJ databases">
        <title>Chromosome-scale assembly of Riccia sorocarpa.</title>
        <authorList>
            <person name="Paukszto L."/>
        </authorList>
    </citation>
    <scope>NUCLEOTIDE SEQUENCE [LARGE SCALE GENOMIC DNA]</scope>
    <source>
        <strain evidence="2">LP-2024</strain>
        <tissue evidence="2">Aerial parts of the thallus</tissue>
    </source>
</reference>
<sequence length="89" mass="10011">MRGNDATVQQIHDRNENLQQPRAPGSPDDEFDADELPDVVDMDDIIKPGMDAEVLMYDLLAVGYGVRRCLPPDFMSSTVEHVGKLQWPK</sequence>
<feature type="compositionally biased region" description="Polar residues" evidence="1">
    <location>
        <begin position="1"/>
        <end position="10"/>
    </location>
</feature>
<evidence type="ECO:0000313" key="2">
    <source>
        <dbReference type="EMBL" id="KAL3685735.1"/>
    </source>
</evidence>
<name>A0ABD3H5W0_9MARC</name>
<dbReference type="AlphaFoldDB" id="A0ABD3H5W0"/>
<dbReference type="EMBL" id="JBJQOH010000006">
    <property type="protein sequence ID" value="KAL3685735.1"/>
    <property type="molecule type" value="Genomic_DNA"/>
</dbReference>
<gene>
    <name evidence="2" type="ORF">R1sor_003757</name>
</gene>
<proteinExistence type="predicted"/>
<feature type="region of interest" description="Disordered" evidence="1">
    <location>
        <begin position="1"/>
        <end position="35"/>
    </location>
</feature>
<accession>A0ABD3H5W0</accession>